<dbReference type="PANTHER" id="PTHR42663">
    <property type="entry name" value="HYDROLASE C777.06C-RELATED-RELATED"/>
    <property type="match status" value="1"/>
</dbReference>
<dbReference type="EMBL" id="FQZI01000002">
    <property type="protein sequence ID" value="SHI61144.1"/>
    <property type="molecule type" value="Genomic_DNA"/>
</dbReference>
<sequence length="254" mass="29141">MKVYFLGTGTSQGIPVIGSQHLVNKSTDHKDKRLRVSVWIEWDDLSFVIDCGPDFRQQMLTSNCQHIDAILFTHEHSDHTAGLDDIRPFFFKQGEIPIYAHNRVLKNLEKRFDYIFETENKYPGAPGVSPIEVVNNNPISIANKEIIPIDVMHGNLQVFGYRFSDFAYLTDVKEVAQSEIEKLKGLEVLVVNALREESHPTHFNLQEALDFIKIVQPKKAYLTHISHVLGFHEEVQQKLPENVFLAYDNLIITI</sequence>
<dbReference type="PANTHER" id="PTHR42663:SF6">
    <property type="entry name" value="HYDROLASE C777.06C-RELATED"/>
    <property type="match status" value="1"/>
</dbReference>
<gene>
    <name evidence="2" type="ORF">SAMN05444363_0956</name>
</gene>
<dbReference type="RefSeq" id="WP_073309109.1">
    <property type="nucleotide sequence ID" value="NZ_FQZI01000002.1"/>
</dbReference>
<evidence type="ECO:0000313" key="2">
    <source>
        <dbReference type="EMBL" id="SHI61144.1"/>
    </source>
</evidence>
<evidence type="ECO:0000259" key="1">
    <source>
        <dbReference type="SMART" id="SM00849"/>
    </source>
</evidence>
<dbReference type="InterPro" id="IPR036866">
    <property type="entry name" value="RibonucZ/Hydroxyglut_hydro"/>
</dbReference>
<feature type="domain" description="Metallo-beta-lactamase" evidence="1">
    <location>
        <begin position="35"/>
        <end position="224"/>
    </location>
</feature>
<reference evidence="3" key="1">
    <citation type="submission" date="2016-11" db="EMBL/GenBank/DDBJ databases">
        <authorList>
            <person name="Varghese N."/>
            <person name="Submissions S."/>
        </authorList>
    </citation>
    <scope>NUCLEOTIDE SEQUENCE [LARGE SCALE GENOMIC DNA]</scope>
    <source>
        <strain evidence="3">DSM 18829</strain>
    </source>
</reference>
<dbReference type="Pfam" id="PF12706">
    <property type="entry name" value="Lactamase_B_2"/>
    <property type="match status" value="1"/>
</dbReference>
<dbReference type="STRING" id="415425.SAMN05444363_0956"/>
<keyword evidence="3" id="KW-1185">Reference proteome</keyword>
<dbReference type="InterPro" id="IPR001279">
    <property type="entry name" value="Metallo-B-lactamas"/>
</dbReference>
<organism evidence="2 3">
    <name type="scientific">Flavobacterium terrae</name>
    <dbReference type="NCBI Taxonomy" id="415425"/>
    <lineage>
        <taxon>Bacteria</taxon>
        <taxon>Pseudomonadati</taxon>
        <taxon>Bacteroidota</taxon>
        <taxon>Flavobacteriia</taxon>
        <taxon>Flavobacteriales</taxon>
        <taxon>Flavobacteriaceae</taxon>
        <taxon>Flavobacterium</taxon>
    </lineage>
</organism>
<dbReference type="SUPFAM" id="SSF56281">
    <property type="entry name" value="Metallo-hydrolase/oxidoreductase"/>
    <property type="match status" value="1"/>
</dbReference>
<protein>
    <submittedName>
        <fullName evidence="2">Phosphoribosyl 1,2-cyclic phosphate phosphodiesterase</fullName>
    </submittedName>
</protein>
<proteinExistence type="predicted"/>
<dbReference type="OrthoDB" id="9781189at2"/>
<accession>A0A1M6CK63</accession>
<name>A0A1M6CK63_9FLAO</name>
<evidence type="ECO:0000313" key="3">
    <source>
        <dbReference type="Proteomes" id="UP000184488"/>
    </source>
</evidence>
<dbReference type="CDD" id="cd16279">
    <property type="entry name" value="metallo-hydrolase-like_MBL-fold"/>
    <property type="match status" value="1"/>
</dbReference>
<dbReference type="SMART" id="SM00849">
    <property type="entry name" value="Lactamase_B"/>
    <property type="match status" value="1"/>
</dbReference>
<dbReference type="AlphaFoldDB" id="A0A1M6CK63"/>
<dbReference type="Proteomes" id="UP000184488">
    <property type="component" value="Unassembled WGS sequence"/>
</dbReference>
<dbReference type="Gene3D" id="3.60.15.10">
    <property type="entry name" value="Ribonuclease Z/Hydroxyacylglutathione hydrolase-like"/>
    <property type="match status" value="1"/>
</dbReference>